<dbReference type="AlphaFoldDB" id="A0A835V7N9"/>
<comment type="caution">
    <text evidence="1">The sequence shown here is derived from an EMBL/GenBank/DDBJ whole genome shotgun (WGS) entry which is preliminary data.</text>
</comment>
<dbReference type="Pfam" id="PF06799">
    <property type="entry name" value="CGLD27-like"/>
    <property type="match status" value="1"/>
</dbReference>
<dbReference type="OrthoDB" id="192326at2759"/>
<dbReference type="PANTHER" id="PTHR34214:SF1">
    <property type="entry name" value="DUF1230 FAMILY PROTEIN"/>
    <property type="match status" value="1"/>
</dbReference>
<accession>A0A835V7N9</accession>
<dbReference type="PANTHER" id="PTHR34214">
    <property type="match status" value="1"/>
</dbReference>
<reference evidence="1 2" key="1">
    <citation type="journal article" date="2020" name="Nat. Food">
        <title>A phased Vanilla planifolia genome enables genetic improvement of flavour and production.</title>
        <authorList>
            <person name="Hasing T."/>
            <person name="Tang H."/>
            <person name="Brym M."/>
            <person name="Khazi F."/>
            <person name="Huang T."/>
            <person name="Chambers A.H."/>
        </authorList>
    </citation>
    <scope>NUCLEOTIDE SEQUENCE [LARGE SCALE GENOMIC DNA]</scope>
    <source>
        <tissue evidence="1">Leaf</tissue>
    </source>
</reference>
<evidence type="ECO:0000313" key="1">
    <source>
        <dbReference type="EMBL" id="KAG0486820.1"/>
    </source>
</evidence>
<evidence type="ECO:0000313" key="2">
    <source>
        <dbReference type="Proteomes" id="UP000639772"/>
    </source>
</evidence>
<gene>
    <name evidence="1" type="ORF">HPP92_008915</name>
</gene>
<name>A0A835V7N9_VANPL</name>
<sequence>MKPYFFFRNPYLKRTATIWPRKTSTITASSFFVQERGPPETGVCAVGSAADKRVPGPYQLLPLFMAVTDLRDYFSRPSLTGASFAILLGLPAAFGPGVDPIQQPNSSAVGWVQPRPASSRHACRPPDVPRLDLCGNRFLSATVEYEETGWYDGQTPEVLARDRLLGSFSCIYTKELSTAANKFPPTVITFHSEEAIHLLGHPLYTCQKNNFVTSSLNTLSLQRRE</sequence>
<dbReference type="InterPro" id="IPR009631">
    <property type="entry name" value="CGLD27-like"/>
</dbReference>
<dbReference type="Proteomes" id="UP000639772">
    <property type="component" value="Unassembled WGS sequence"/>
</dbReference>
<dbReference type="EMBL" id="JADCNM010000004">
    <property type="protein sequence ID" value="KAG0486820.1"/>
    <property type="molecule type" value="Genomic_DNA"/>
</dbReference>
<proteinExistence type="predicted"/>
<protein>
    <submittedName>
        <fullName evidence="1">Uncharacterized protein</fullName>
    </submittedName>
</protein>
<organism evidence="1 2">
    <name type="scientific">Vanilla planifolia</name>
    <name type="common">Vanilla</name>
    <dbReference type="NCBI Taxonomy" id="51239"/>
    <lineage>
        <taxon>Eukaryota</taxon>
        <taxon>Viridiplantae</taxon>
        <taxon>Streptophyta</taxon>
        <taxon>Embryophyta</taxon>
        <taxon>Tracheophyta</taxon>
        <taxon>Spermatophyta</taxon>
        <taxon>Magnoliopsida</taxon>
        <taxon>Liliopsida</taxon>
        <taxon>Asparagales</taxon>
        <taxon>Orchidaceae</taxon>
        <taxon>Vanilloideae</taxon>
        <taxon>Vanilleae</taxon>
        <taxon>Vanilla</taxon>
    </lineage>
</organism>